<proteinExistence type="predicted"/>
<dbReference type="Pfam" id="PF21645">
    <property type="entry name" value="FakA-like_M"/>
    <property type="match status" value="1"/>
</dbReference>
<reference evidence="3 4" key="1">
    <citation type="submission" date="2018-04" db="EMBL/GenBank/DDBJ databases">
        <title>Genomic Encyclopedia of Type Strains, Phase IV (KMG-IV): sequencing the most valuable type-strain genomes for metagenomic binning, comparative biology and taxonomic classification.</title>
        <authorList>
            <person name="Goeker M."/>
        </authorList>
    </citation>
    <scope>NUCLEOTIDE SEQUENCE [LARGE SCALE GENOMIC DNA]</scope>
    <source>
        <strain evidence="3 4">DSM 20705</strain>
    </source>
</reference>
<dbReference type="NCBIfam" id="TIGR03599">
    <property type="entry name" value="YloV"/>
    <property type="match status" value="1"/>
</dbReference>
<evidence type="ECO:0000256" key="1">
    <source>
        <dbReference type="SAM" id="Coils"/>
    </source>
</evidence>
<dbReference type="Pfam" id="PF02734">
    <property type="entry name" value="Dak2"/>
    <property type="match status" value="1"/>
</dbReference>
<evidence type="ECO:0000313" key="3">
    <source>
        <dbReference type="EMBL" id="PVY94598.1"/>
    </source>
</evidence>
<comment type="caution">
    <text evidence="3">The sequence shown here is derived from an EMBL/GenBank/DDBJ whole genome shotgun (WGS) entry which is preliminary data.</text>
</comment>
<dbReference type="PANTHER" id="PTHR33434:SF4">
    <property type="entry name" value="PHOSPHATASE PROTEIN"/>
    <property type="match status" value="1"/>
</dbReference>
<name>A0A2U1E3T3_9FIRM</name>
<dbReference type="SMART" id="SM01120">
    <property type="entry name" value="Dak2"/>
    <property type="match status" value="1"/>
</dbReference>
<keyword evidence="4" id="KW-1185">Reference proteome</keyword>
<dbReference type="InterPro" id="IPR050270">
    <property type="entry name" value="DegV_domain_contain"/>
</dbReference>
<dbReference type="InterPro" id="IPR048394">
    <property type="entry name" value="FakA-like_M"/>
</dbReference>
<sequence length="547" mass="60289">MTNINAGMMRNAIKSAIKNLDVNKEMVNSLNVFPVPDGDTGINMFLTIKSAGNYALAEETTHCGELSRALSKGALMGARGNSGVILSQILRGFYMGIQDFKELDVRAIKRGFESSKEIAYKAVMKPTEGTILSVVRYMAAFAVSNQSKYSDTIEYLEAIYAEGERALEKTPEMLPVLKEAGVVDSGGKGLLVLMRGAIDGLKGEEVQYTAEVVETKTQKVVFDENIKFGYCTEFIIHTDNTDQHDADTLKEELLKFGDSLVCVKVEDIIKVHVHTNHPGKALELALERGYLTGIKSDNMRLQNAEVRRAHEEEQQKKYESLKAQDAGPQKEYGFVAVASGDGIMSVFKDFEVDEIVSGGQTMNPSVEDLTKKIEKINAKTIFVLPNNSNIVLTAQKAAEVSDKNVIVIPTKTIPQGISAMINFDFDLDLDDAIETLNDAIKAVKSGSITYAVRDTTVSGKKINQGDYMGILESEIVSSSEDIYETVLETLKKGIDEDSSIVTLYAGQDVTEVQMEELIEKLENEFDDITIEGLMGNQQVYYYLISIE</sequence>
<dbReference type="PROSITE" id="PS51480">
    <property type="entry name" value="DHAL"/>
    <property type="match status" value="1"/>
</dbReference>
<dbReference type="InterPro" id="IPR019986">
    <property type="entry name" value="YloV-like"/>
</dbReference>
<dbReference type="RefSeq" id="WP_245893740.1">
    <property type="nucleotide sequence ID" value="NZ_QEKV01000004.1"/>
</dbReference>
<dbReference type="EMBL" id="QEKV01000004">
    <property type="protein sequence ID" value="PVY94598.1"/>
    <property type="molecule type" value="Genomic_DNA"/>
</dbReference>
<evidence type="ECO:0000313" key="4">
    <source>
        <dbReference type="Proteomes" id="UP000245793"/>
    </source>
</evidence>
<keyword evidence="1" id="KW-0175">Coiled coil</keyword>
<feature type="domain" description="DhaL" evidence="2">
    <location>
        <begin position="7"/>
        <end position="199"/>
    </location>
</feature>
<dbReference type="InterPro" id="IPR036117">
    <property type="entry name" value="DhaL_dom_sf"/>
</dbReference>
<dbReference type="InterPro" id="IPR004007">
    <property type="entry name" value="DhaL_dom"/>
</dbReference>
<dbReference type="GO" id="GO:0004371">
    <property type="term" value="F:glycerone kinase activity"/>
    <property type="evidence" value="ECO:0007669"/>
    <property type="project" value="InterPro"/>
</dbReference>
<dbReference type="Pfam" id="PF13684">
    <property type="entry name" value="FakA-like_C"/>
    <property type="match status" value="1"/>
</dbReference>
<dbReference type="SUPFAM" id="SSF101473">
    <property type="entry name" value="DhaL-like"/>
    <property type="match status" value="1"/>
</dbReference>
<dbReference type="Proteomes" id="UP000245793">
    <property type="component" value="Unassembled WGS sequence"/>
</dbReference>
<evidence type="ECO:0000259" key="2">
    <source>
        <dbReference type="PROSITE" id="PS51480"/>
    </source>
</evidence>
<dbReference type="SMART" id="SM01121">
    <property type="entry name" value="Dak1_2"/>
    <property type="match status" value="1"/>
</dbReference>
<organism evidence="3 4">
    <name type="scientific">Ezakiella coagulans</name>
    <dbReference type="NCBI Taxonomy" id="46507"/>
    <lineage>
        <taxon>Bacteria</taxon>
        <taxon>Bacillati</taxon>
        <taxon>Bacillota</taxon>
        <taxon>Tissierellia</taxon>
        <taxon>Ezakiella</taxon>
    </lineage>
</organism>
<dbReference type="GO" id="GO:0006071">
    <property type="term" value="P:glycerol metabolic process"/>
    <property type="evidence" value="ECO:0007669"/>
    <property type="project" value="InterPro"/>
</dbReference>
<protein>
    <recommendedName>
        <fullName evidence="2">DhaL domain-containing protein</fullName>
    </recommendedName>
</protein>
<dbReference type="PANTHER" id="PTHR33434">
    <property type="entry name" value="DEGV DOMAIN-CONTAINING PROTEIN DR_1986-RELATED"/>
    <property type="match status" value="1"/>
</dbReference>
<dbReference type="AlphaFoldDB" id="A0A2U1E3T3"/>
<dbReference type="Gene3D" id="1.25.40.340">
    <property type="match status" value="1"/>
</dbReference>
<feature type="coiled-coil region" evidence="1">
    <location>
        <begin position="294"/>
        <end position="321"/>
    </location>
</feature>
<dbReference type="InterPro" id="IPR033470">
    <property type="entry name" value="FakA-like_C"/>
</dbReference>
<gene>
    <name evidence="3" type="ORF">C7381_104104</name>
</gene>
<accession>A0A2U1E3T3</accession>